<evidence type="ECO:0000313" key="3">
    <source>
        <dbReference type="Proteomes" id="UP000224634"/>
    </source>
</evidence>
<sequence length="375" mass="42127">MPAPSLLQMARKMCIKIVKRIDDIGLARYELIRPILLKIENPEQLHTLELKSPHLLDHTAELWIEFIKRDIPQWNEIELPENPESWYNVYHELLAKAAKDIDEDAERMKRALMGLDSKKAQHGSKVVDARKLRLPNEKPTAIQKYAFHDRMMGGLSPIFVSAATTPGDAPPRWMIQKPKLPRPTARKPAIPVWKRNRRLFTPTHRLQSNASQIVRAPRSLIEDYKRPAEPSLPQVPARTLSAPSSTSIPDRSSSRVGIIASRPKSSLAKPQPKPSPKNLSPPSPATSPPSLAAIKQTPSFRKPPQAAFSPSINPYASPPEEPRARNPSKQPLSNVPSLSLTPDSEVKRPPLPPIIRKRARPEDALVMKPKRPRMT</sequence>
<accession>A0A2B7Y1R1</accession>
<dbReference type="OrthoDB" id="21513at2759"/>
<proteinExistence type="predicted"/>
<dbReference type="InterPro" id="IPR051870">
    <property type="entry name" value="Elongin-A_domain"/>
</dbReference>
<dbReference type="EMBL" id="PDNA01000085">
    <property type="protein sequence ID" value="PGH15135.1"/>
    <property type="molecule type" value="Genomic_DNA"/>
</dbReference>
<dbReference type="GO" id="GO:0006368">
    <property type="term" value="P:transcription elongation by RNA polymerase II"/>
    <property type="evidence" value="ECO:0007669"/>
    <property type="project" value="InterPro"/>
</dbReference>
<dbReference type="Gene3D" id="6.10.250.3180">
    <property type="match status" value="1"/>
</dbReference>
<feature type="compositionally biased region" description="Pro residues" evidence="1">
    <location>
        <begin position="271"/>
        <end position="287"/>
    </location>
</feature>
<name>A0A2B7Y1R1_POLH7</name>
<keyword evidence="3" id="KW-1185">Reference proteome</keyword>
<dbReference type="AlphaFoldDB" id="A0A2B7Y1R1"/>
<comment type="caution">
    <text evidence="2">The sequence shown here is derived from an EMBL/GenBank/DDBJ whole genome shotgun (WGS) entry which is preliminary data.</text>
</comment>
<evidence type="ECO:0008006" key="4">
    <source>
        <dbReference type="Google" id="ProtNLM"/>
    </source>
</evidence>
<evidence type="ECO:0000313" key="2">
    <source>
        <dbReference type="EMBL" id="PGH15135.1"/>
    </source>
</evidence>
<dbReference type="Proteomes" id="UP000224634">
    <property type="component" value="Unassembled WGS sequence"/>
</dbReference>
<feature type="compositionally biased region" description="Polar residues" evidence="1">
    <location>
        <begin position="327"/>
        <end position="342"/>
    </location>
</feature>
<organism evidence="2 3">
    <name type="scientific">Polytolypa hystricis (strain UAMH7299)</name>
    <dbReference type="NCBI Taxonomy" id="1447883"/>
    <lineage>
        <taxon>Eukaryota</taxon>
        <taxon>Fungi</taxon>
        <taxon>Dikarya</taxon>
        <taxon>Ascomycota</taxon>
        <taxon>Pezizomycotina</taxon>
        <taxon>Eurotiomycetes</taxon>
        <taxon>Eurotiomycetidae</taxon>
        <taxon>Onygenales</taxon>
        <taxon>Onygenales incertae sedis</taxon>
        <taxon>Polytolypa</taxon>
    </lineage>
</organism>
<feature type="compositionally biased region" description="Low complexity" evidence="1">
    <location>
        <begin position="241"/>
        <end position="255"/>
    </location>
</feature>
<dbReference type="STRING" id="1447883.A0A2B7Y1R1"/>
<feature type="region of interest" description="Disordered" evidence="1">
    <location>
        <begin position="226"/>
        <end position="375"/>
    </location>
</feature>
<protein>
    <recommendedName>
        <fullName evidence="4">Elongin-A</fullName>
    </recommendedName>
</protein>
<dbReference type="InterPro" id="IPR010684">
    <property type="entry name" value="RNA_pol_II_trans_fac_SIII_A"/>
</dbReference>
<dbReference type="PANTHER" id="PTHR15141:SF76">
    <property type="entry name" value="TRANSCRIPTION ELONGATION FACTOR B POLYPEPTIDE 3"/>
    <property type="match status" value="1"/>
</dbReference>
<reference evidence="2 3" key="1">
    <citation type="submission" date="2017-10" db="EMBL/GenBank/DDBJ databases">
        <title>Comparative genomics in systemic dimorphic fungi from Ajellomycetaceae.</title>
        <authorList>
            <person name="Munoz J.F."/>
            <person name="Mcewen J.G."/>
            <person name="Clay O.K."/>
            <person name="Cuomo C.A."/>
        </authorList>
    </citation>
    <scope>NUCLEOTIDE SEQUENCE [LARGE SCALE GENOMIC DNA]</scope>
    <source>
        <strain evidence="2 3">UAMH7299</strain>
    </source>
</reference>
<dbReference type="GO" id="GO:0070449">
    <property type="term" value="C:elongin complex"/>
    <property type="evidence" value="ECO:0007669"/>
    <property type="project" value="InterPro"/>
</dbReference>
<dbReference type="Pfam" id="PF06881">
    <property type="entry name" value="Elongin_A"/>
    <property type="match status" value="1"/>
</dbReference>
<gene>
    <name evidence="2" type="ORF">AJ80_05645</name>
</gene>
<evidence type="ECO:0000256" key="1">
    <source>
        <dbReference type="SAM" id="MobiDB-lite"/>
    </source>
</evidence>
<dbReference type="PANTHER" id="PTHR15141">
    <property type="entry name" value="TRANSCRIPTION ELONGATION FACTOR B POLYPEPTIDE 3"/>
    <property type="match status" value="1"/>
</dbReference>